<organism evidence="2 3">
    <name type="scientific">Tribolium castaneum</name>
    <name type="common">Red flour beetle</name>
    <dbReference type="NCBI Taxonomy" id="7070"/>
    <lineage>
        <taxon>Eukaryota</taxon>
        <taxon>Metazoa</taxon>
        <taxon>Ecdysozoa</taxon>
        <taxon>Arthropoda</taxon>
        <taxon>Hexapoda</taxon>
        <taxon>Insecta</taxon>
        <taxon>Pterygota</taxon>
        <taxon>Neoptera</taxon>
        <taxon>Endopterygota</taxon>
        <taxon>Coleoptera</taxon>
        <taxon>Polyphaga</taxon>
        <taxon>Cucujiformia</taxon>
        <taxon>Tenebrionidae</taxon>
        <taxon>Tenebrionidae incertae sedis</taxon>
        <taxon>Tribolium</taxon>
    </lineage>
</organism>
<dbReference type="InterPro" id="IPR045860">
    <property type="entry name" value="Snake_toxin-like_sf"/>
</dbReference>
<keyword evidence="1" id="KW-0732">Signal</keyword>
<keyword evidence="3" id="KW-1185">Reference proteome</keyword>
<dbReference type="SUPFAM" id="SSF57302">
    <property type="entry name" value="Snake toxin-like"/>
    <property type="match status" value="1"/>
</dbReference>
<dbReference type="InParanoid" id="D6WXR6"/>
<name>D6WXR6_TRICA</name>
<dbReference type="OrthoDB" id="75169at2759"/>
<dbReference type="Proteomes" id="UP000007266">
    <property type="component" value="Linkage group 8"/>
</dbReference>
<dbReference type="KEGG" id="tca:662421"/>
<feature type="chain" id="PRO_5003090066" description="Protein sleepless" evidence="1">
    <location>
        <begin position="20"/>
        <end position="128"/>
    </location>
</feature>
<reference evidence="2 3" key="2">
    <citation type="journal article" date="2010" name="Nucleic Acids Res.">
        <title>BeetleBase in 2010: revisions to provide comprehensive genomic information for Tribolium castaneum.</title>
        <authorList>
            <person name="Kim H.S."/>
            <person name="Murphy T."/>
            <person name="Xia J."/>
            <person name="Caragea D."/>
            <person name="Park Y."/>
            <person name="Beeman R.W."/>
            <person name="Lorenzen M.D."/>
            <person name="Butcher S."/>
            <person name="Manak J.R."/>
            <person name="Brown S.J."/>
        </authorList>
    </citation>
    <scope>GENOME REANNOTATION</scope>
    <source>
        <strain evidence="2 3">Georgia GA2</strain>
    </source>
</reference>
<reference evidence="2 3" key="1">
    <citation type="journal article" date="2008" name="Nature">
        <title>The genome of the model beetle and pest Tribolium castaneum.</title>
        <authorList>
            <consortium name="Tribolium Genome Sequencing Consortium"/>
            <person name="Richards S."/>
            <person name="Gibbs R.A."/>
            <person name="Weinstock G.M."/>
            <person name="Brown S.J."/>
            <person name="Denell R."/>
            <person name="Beeman R.W."/>
            <person name="Gibbs R."/>
            <person name="Beeman R.W."/>
            <person name="Brown S.J."/>
            <person name="Bucher G."/>
            <person name="Friedrich M."/>
            <person name="Grimmelikhuijzen C.J."/>
            <person name="Klingler M."/>
            <person name="Lorenzen M."/>
            <person name="Richards S."/>
            <person name="Roth S."/>
            <person name="Schroder R."/>
            <person name="Tautz D."/>
            <person name="Zdobnov E.M."/>
            <person name="Muzny D."/>
            <person name="Gibbs R.A."/>
            <person name="Weinstock G.M."/>
            <person name="Attaway T."/>
            <person name="Bell S."/>
            <person name="Buhay C.J."/>
            <person name="Chandrabose M.N."/>
            <person name="Chavez D."/>
            <person name="Clerk-Blankenburg K.P."/>
            <person name="Cree A."/>
            <person name="Dao M."/>
            <person name="Davis C."/>
            <person name="Chacko J."/>
            <person name="Dinh H."/>
            <person name="Dugan-Rocha S."/>
            <person name="Fowler G."/>
            <person name="Garner T.T."/>
            <person name="Garnes J."/>
            <person name="Gnirke A."/>
            <person name="Hawes A."/>
            <person name="Hernandez J."/>
            <person name="Hines S."/>
            <person name="Holder M."/>
            <person name="Hume J."/>
            <person name="Jhangiani S.N."/>
            <person name="Joshi V."/>
            <person name="Khan Z.M."/>
            <person name="Jackson L."/>
            <person name="Kovar C."/>
            <person name="Kowis A."/>
            <person name="Lee S."/>
            <person name="Lewis L.R."/>
            <person name="Margolis J."/>
            <person name="Morgan M."/>
            <person name="Nazareth L.V."/>
            <person name="Nguyen N."/>
            <person name="Okwuonu G."/>
            <person name="Parker D."/>
            <person name="Richards S."/>
            <person name="Ruiz S.J."/>
            <person name="Santibanez J."/>
            <person name="Savard J."/>
            <person name="Scherer S.E."/>
            <person name="Schneider B."/>
            <person name="Sodergren E."/>
            <person name="Tautz D."/>
            <person name="Vattahil S."/>
            <person name="Villasana D."/>
            <person name="White C.S."/>
            <person name="Wright R."/>
            <person name="Park Y."/>
            <person name="Beeman R.W."/>
            <person name="Lord J."/>
            <person name="Oppert B."/>
            <person name="Lorenzen M."/>
            <person name="Brown S."/>
            <person name="Wang L."/>
            <person name="Savard J."/>
            <person name="Tautz D."/>
            <person name="Richards S."/>
            <person name="Weinstock G."/>
            <person name="Gibbs R.A."/>
            <person name="Liu Y."/>
            <person name="Worley K."/>
            <person name="Weinstock G."/>
            <person name="Elsik C.G."/>
            <person name="Reese J.T."/>
            <person name="Elhaik E."/>
            <person name="Landan G."/>
            <person name="Graur D."/>
            <person name="Arensburger P."/>
            <person name="Atkinson P."/>
            <person name="Beeman R.W."/>
            <person name="Beidler J."/>
            <person name="Brown S.J."/>
            <person name="Demuth J.P."/>
            <person name="Drury D.W."/>
            <person name="Du Y.Z."/>
            <person name="Fujiwara H."/>
            <person name="Lorenzen M."/>
            <person name="Maselli V."/>
            <person name="Osanai M."/>
            <person name="Park Y."/>
            <person name="Robertson H.M."/>
            <person name="Tu Z."/>
            <person name="Wang J.J."/>
            <person name="Wang S."/>
            <person name="Richards S."/>
            <person name="Song H."/>
            <person name="Zhang L."/>
            <person name="Sodergren E."/>
            <person name="Werner D."/>
            <person name="Stanke M."/>
            <person name="Morgenstern B."/>
            <person name="Solovyev V."/>
            <person name="Kosarev P."/>
            <person name="Brown G."/>
            <person name="Chen H.C."/>
            <person name="Ermolaeva O."/>
            <person name="Hlavina W."/>
            <person name="Kapustin Y."/>
            <person name="Kiryutin B."/>
            <person name="Kitts P."/>
            <person name="Maglott D."/>
            <person name="Pruitt K."/>
            <person name="Sapojnikov V."/>
            <person name="Souvorov A."/>
            <person name="Mackey A.J."/>
            <person name="Waterhouse R.M."/>
            <person name="Wyder S."/>
            <person name="Zdobnov E.M."/>
            <person name="Zdobnov E.M."/>
            <person name="Wyder S."/>
            <person name="Kriventseva E.V."/>
            <person name="Kadowaki T."/>
            <person name="Bork P."/>
            <person name="Aranda M."/>
            <person name="Bao R."/>
            <person name="Beermann A."/>
            <person name="Berns N."/>
            <person name="Bolognesi R."/>
            <person name="Bonneton F."/>
            <person name="Bopp D."/>
            <person name="Brown S.J."/>
            <person name="Bucher G."/>
            <person name="Butts T."/>
            <person name="Chaumot A."/>
            <person name="Denell R.E."/>
            <person name="Ferrier D.E."/>
            <person name="Friedrich M."/>
            <person name="Gordon C.M."/>
            <person name="Jindra M."/>
            <person name="Klingler M."/>
            <person name="Lan Q."/>
            <person name="Lattorff H.M."/>
            <person name="Laudet V."/>
            <person name="von Levetsow C."/>
            <person name="Liu Z."/>
            <person name="Lutz R."/>
            <person name="Lynch J.A."/>
            <person name="da Fonseca R.N."/>
            <person name="Posnien N."/>
            <person name="Reuter R."/>
            <person name="Roth S."/>
            <person name="Savard J."/>
            <person name="Schinko J.B."/>
            <person name="Schmitt C."/>
            <person name="Schoppmeier M."/>
            <person name="Schroder R."/>
            <person name="Shippy T.D."/>
            <person name="Simonnet F."/>
            <person name="Marques-Souza H."/>
            <person name="Tautz D."/>
            <person name="Tomoyasu Y."/>
            <person name="Trauner J."/>
            <person name="Van der Zee M."/>
            <person name="Vervoort M."/>
            <person name="Wittkopp N."/>
            <person name="Wimmer E.A."/>
            <person name="Yang X."/>
            <person name="Jones A.K."/>
            <person name="Sattelle D.B."/>
            <person name="Ebert P.R."/>
            <person name="Nelson D."/>
            <person name="Scott J.G."/>
            <person name="Beeman R.W."/>
            <person name="Muthukrishnan S."/>
            <person name="Kramer K.J."/>
            <person name="Arakane Y."/>
            <person name="Beeman R.W."/>
            <person name="Zhu Q."/>
            <person name="Hogenkamp D."/>
            <person name="Dixit R."/>
            <person name="Oppert B."/>
            <person name="Jiang H."/>
            <person name="Zou Z."/>
            <person name="Marshall J."/>
            <person name="Elpidina E."/>
            <person name="Vinokurov K."/>
            <person name="Oppert C."/>
            <person name="Zou Z."/>
            <person name="Evans J."/>
            <person name="Lu Z."/>
            <person name="Zhao P."/>
            <person name="Sumathipala N."/>
            <person name="Altincicek B."/>
            <person name="Vilcinskas A."/>
            <person name="Williams M."/>
            <person name="Hultmark D."/>
            <person name="Hetru C."/>
            <person name="Jiang H."/>
            <person name="Grimmelikhuijzen C.J."/>
            <person name="Hauser F."/>
            <person name="Cazzamali G."/>
            <person name="Williamson M."/>
            <person name="Park Y."/>
            <person name="Li B."/>
            <person name="Tanaka Y."/>
            <person name="Predel R."/>
            <person name="Neupert S."/>
            <person name="Schachtner J."/>
            <person name="Verleyen P."/>
            <person name="Raible F."/>
            <person name="Bork P."/>
            <person name="Friedrich M."/>
            <person name="Walden K.K."/>
            <person name="Robertson H.M."/>
            <person name="Angeli S."/>
            <person name="Foret S."/>
            <person name="Bucher G."/>
            <person name="Schuetz S."/>
            <person name="Maleszka R."/>
            <person name="Wimmer E.A."/>
            <person name="Beeman R.W."/>
            <person name="Lorenzen M."/>
            <person name="Tomoyasu Y."/>
            <person name="Miller S.C."/>
            <person name="Grossmann D."/>
            <person name="Bucher G."/>
        </authorList>
    </citation>
    <scope>NUCLEOTIDE SEQUENCE [LARGE SCALE GENOMIC DNA]</scope>
    <source>
        <strain evidence="2 3">Georgia GA2</strain>
    </source>
</reference>
<evidence type="ECO:0000256" key="1">
    <source>
        <dbReference type="SAM" id="SignalP"/>
    </source>
</evidence>
<dbReference type="AlphaFoldDB" id="D6WXR6"/>
<protein>
    <recommendedName>
        <fullName evidence="4">Protein sleepless</fullName>
    </recommendedName>
</protein>
<evidence type="ECO:0008006" key="4">
    <source>
        <dbReference type="Google" id="ProtNLM"/>
    </source>
</evidence>
<dbReference type="OMA" id="ACLIHIY"/>
<evidence type="ECO:0000313" key="2">
    <source>
        <dbReference type="EMBL" id="EFA08896.1"/>
    </source>
</evidence>
<accession>D6WXR6</accession>
<dbReference type="HOGENOM" id="CLU_1962403_0_0_1"/>
<evidence type="ECO:0000313" key="3">
    <source>
        <dbReference type="Proteomes" id="UP000007266"/>
    </source>
</evidence>
<sequence length="128" mass="13931">MAKITVLFLLLAVIQASLALKCKVCADNDGSCSTLKDETCPAGGSDREAACLIHIYKDAASKKEMTEKKCVNRFKNTGKYDCIEIPNNKQVKCYTCVEDFCNEKNSATKFGVVGLVSLVLSILVSKLL</sequence>
<dbReference type="EMBL" id="KQ971362">
    <property type="protein sequence ID" value="EFA08896.1"/>
    <property type="molecule type" value="Genomic_DNA"/>
</dbReference>
<proteinExistence type="predicted"/>
<gene>
    <name evidence="2" type="primary">AUGUSTUS-3.0.2_06597</name>
    <name evidence="2" type="ORF">TcasGA2_TC006597</name>
</gene>
<feature type="signal peptide" evidence="1">
    <location>
        <begin position="1"/>
        <end position="19"/>
    </location>
</feature>